<keyword evidence="13" id="KW-1185">Reference proteome</keyword>
<evidence type="ECO:0000259" key="11">
    <source>
        <dbReference type="PROSITE" id="PS50881"/>
    </source>
</evidence>
<feature type="domain" description="S5 DRBM" evidence="11">
    <location>
        <begin position="365"/>
        <end position="428"/>
    </location>
</feature>
<evidence type="ECO:0000256" key="5">
    <source>
        <dbReference type="ARBA" id="ARBA00023274"/>
    </source>
</evidence>
<evidence type="ECO:0000256" key="8">
    <source>
        <dbReference type="PROSITE-ProRule" id="PRU00268"/>
    </source>
</evidence>
<protein>
    <recommendedName>
        <fullName evidence="7">Small ribosomal subunit protein uS5m</fullName>
    </recommendedName>
</protein>
<proteinExistence type="inferred from homology"/>
<evidence type="ECO:0000256" key="6">
    <source>
        <dbReference type="ARBA" id="ARBA00037226"/>
    </source>
</evidence>
<dbReference type="InterPro" id="IPR000851">
    <property type="entry name" value="Ribosomal_uS5"/>
</dbReference>
<evidence type="ECO:0000256" key="4">
    <source>
        <dbReference type="ARBA" id="ARBA00023128"/>
    </source>
</evidence>
<reference evidence="12" key="1">
    <citation type="journal article" date="2023" name="Mol. Plant Microbe Interact.">
        <title>Elucidating the Obligate Nature and Biological Capacity of an Invasive Fungal Corn Pathogen.</title>
        <authorList>
            <person name="MacCready J.S."/>
            <person name="Roggenkamp E.M."/>
            <person name="Gdanetz K."/>
            <person name="Chilvers M.I."/>
        </authorList>
    </citation>
    <scope>NUCLEOTIDE SEQUENCE</scope>
    <source>
        <strain evidence="12">PM02</strain>
    </source>
</reference>
<comment type="function">
    <text evidence="6">Component of the mitochondrial ribosome (mitoribosome), a dedicated translation machinery responsible for the synthesis of mitochondrial genome-encoded proteins, including at least some of the essential transmembrane subunits of the mitochondrial respiratory chain. The mitoribosomes are attached to the mitochondrial inner membrane and translation products are cotranslationally integrated into the membrane.</text>
</comment>
<comment type="subcellular location">
    <subcellularLocation>
        <location evidence="1">Mitochondrion</location>
    </subcellularLocation>
</comment>
<dbReference type="FunFam" id="3.30.160.20:FF:000022">
    <property type="entry name" value="28S ribosomal protein S5, mitochondrial"/>
    <property type="match status" value="1"/>
</dbReference>
<dbReference type="Pfam" id="PF00333">
    <property type="entry name" value="Ribosomal_S5"/>
    <property type="match status" value="1"/>
</dbReference>
<name>A0AAD9I790_9PEZI</name>
<keyword evidence="3 8" id="KW-0689">Ribosomal protein</keyword>
<evidence type="ECO:0000256" key="3">
    <source>
        <dbReference type="ARBA" id="ARBA00022980"/>
    </source>
</evidence>
<dbReference type="GO" id="GO:0005763">
    <property type="term" value="C:mitochondrial small ribosomal subunit"/>
    <property type="evidence" value="ECO:0007669"/>
    <property type="project" value="UniProtKB-ARBA"/>
</dbReference>
<accession>A0AAD9I790</accession>
<dbReference type="Gene3D" id="3.30.230.10">
    <property type="match status" value="1"/>
</dbReference>
<dbReference type="GO" id="GO:0003723">
    <property type="term" value="F:RNA binding"/>
    <property type="evidence" value="ECO:0007669"/>
    <property type="project" value="InterPro"/>
</dbReference>
<dbReference type="FunFam" id="3.30.230.10:FF:000041">
    <property type="entry name" value="37S ribosomal protein S5"/>
    <property type="match status" value="1"/>
</dbReference>
<evidence type="ECO:0000256" key="9">
    <source>
        <dbReference type="RuleBase" id="RU003823"/>
    </source>
</evidence>
<comment type="similarity">
    <text evidence="2 9">Belongs to the universal ribosomal protein uS5 family.</text>
</comment>
<dbReference type="Gene3D" id="3.30.160.20">
    <property type="match status" value="1"/>
</dbReference>
<dbReference type="PROSITE" id="PS50881">
    <property type="entry name" value="S5_DSRBD"/>
    <property type="match status" value="1"/>
</dbReference>
<sequence>MRRDDAGGDVRVSALRRGKASGRFDEARQAEQRTCLSRRESLENSESIDARPPPSRRRVDFRSNVHPATSCHHYFHSSARLASRRRSRYKSVSAAKMGLVKSDDFIEKFAKTNFPEYTTEEKAKLRRTYSPAQVAALEAGEAAIDPEDLARGGRIRVDPHRMSYIDDFSTIQPVIDKRPRTKPPPDPNARFSNDLSSFDFLATWTDSNNPEMSLSNFAPFMFQDVPIDEWPIEVRQEAELKILGDTVIPRAKMDELLKDQCLSMELLENAPRGEEGKPSLRMTVNMMELSPGLNYKFWNESSIMTDGTEKGSQSALAPALPNKVPGVAGYYAKAVDPEDNGEDPQGVFQDLKKQTGLTLADIKAMTTKILVHRFVSNQTRLGKIRSSSVMVVAGNQNGWMGLGMAKSTEPSTAVAKAKMLAIRNLRPVPRYENRTIYGNVEAKVGATIVQLYTRPPGFGLRVSHRIFEMCRAAGIHDLAAKMPRARNPMNSVKATFQALMSQPNPEEIAIGRGKKLVDVRKVYYGGAVY</sequence>
<evidence type="ECO:0000256" key="7">
    <source>
        <dbReference type="ARBA" id="ARBA00039335"/>
    </source>
</evidence>
<dbReference type="InterPro" id="IPR014721">
    <property type="entry name" value="Ribsml_uS5_D2-typ_fold_subgr"/>
</dbReference>
<dbReference type="InterPro" id="IPR005324">
    <property type="entry name" value="Ribosomal_uS5_C"/>
</dbReference>
<keyword evidence="5 8" id="KW-0687">Ribonucleoprotein</keyword>
<feature type="compositionally biased region" description="Basic and acidic residues" evidence="10">
    <location>
        <begin position="22"/>
        <end position="42"/>
    </location>
</feature>
<dbReference type="EMBL" id="JAQQPM010000005">
    <property type="protein sequence ID" value="KAK2071825.1"/>
    <property type="molecule type" value="Genomic_DNA"/>
</dbReference>
<feature type="region of interest" description="Disordered" evidence="10">
    <location>
        <begin position="1"/>
        <end position="58"/>
    </location>
</feature>
<dbReference type="AlphaFoldDB" id="A0AAD9I790"/>
<evidence type="ECO:0000256" key="1">
    <source>
        <dbReference type="ARBA" id="ARBA00004173"/>
    </source>
</evidence>
<dbReference type="SUPFAM" id="SSF54768">
    <property type="entry name" value="dsRNA-binding domain-like"/>
    <property type="match status" value="1"/>
</dbReference>
<evidence type="ECO:0000313" key="13">
    <source>
        <dbReference type="Proteomes" id="UP001217918"/>
    </source>
</evidence>
<dbReference type="SUPFAM" id="SSF54211">
    <property type="entry name" value="Ribosomal protein S5 domain 2-like"/>
    <property type="match status" value="1"/>
</dbReference>
<organism evidence="12 13">
    <name type="scientific">Phyllachora maydis</name>
    <dbReference type="NCBI Taxonomy" id="1825666"/>
    <lineage>
        <taxon>Eukaryota</taxon>
        <taxon>Fungi</taxon>
        <taxon>Dikarya</taxon>
        <taxon>Ascomycota</taxon>
        <taxon>Pezizomycotina</taxon>
        <taxon>Sordariomycetes</taxon>
        <taxon>Sordariomycetidae</taxon>
        <taxon>Phyllachorales</taxon>
        <taxon>Phyllachoraceae</taxon>
        <taxon>Phyllachora</taxon>
    </lineage>
</organism>
<evidence type="ECO:0000256" key="10">
    <source>
        <dbReference type="SAM" id="MobiDB-lite"/>
    </source>
</evidence>
<evidence type="ECO:0000256" key="2">
    <source>
        <dbReference type="ARBA" id="ARBA00008945"/>
    </source>
</evidence>
<dbReference type="Proteomes" id="UP001217918">
    <property type="component" value="Unassembled WGS sequence"/>
</dbReference>
<dbReference type="GO" id="GO:0006412">
    <property type="term" value="P:translation"/>
    <property type="evidence" value="ECO:0007669"/>
    <property type="project" value="InterPro"/>
</dbReference>
<dbReference type="GO" id="GO:0003735">
    <property type="term" value="F:structural constituent of ribosome"/>
    <property type="evidence" value="ECO:0007669"/>
    <property type="project" value="UniProtKB-UniRule"/>
</dbReference>
<dbReference type="PANTHER" id="PTHR48277">
    <property type="entry name" value="MITOCHONDRIAL RIBOSOMAL PROTEIN S5"/>
    <property type="match status" value="1"/>
</dbReference>
<gene>
    <name evidence="12" type="ORF">P8C59_006218</name>
</gene>
<dbReference type="InterPro" id="IPR020568">
    <property type="entry name" value="Ribosomal_Su5_D2-typ_SF"/>
</dbReference>
<dbReference type="InterPro" id="IPR013810">
    <property type="entry name" value="Ribosomal_uS5_N"/>
</dbReference>
<dbReference type="Pfam" id="PF03719">
    <property type="entry name" value="Ribosomal_S5_C"/>
    <property type="match status" value="1"/>
</dbReference>
<comment type="caution">
    <text evidence="12">The sequence shown here is derived from an EMBL/GenBank/DDBJ whole genome shotgun (WGS) entry which is preliminary data.</text>
</comment>
<keyword evidence="4" id="KW-0496">Mitochondrion</keyword>
<dbReference type="PANTHER" id="PTHR48277:SF1">
    <property type="entry name" value="MITOCHONDRIAL RIBOSOMAL PROTEIN S5"/>
    <property type="match status" value="1"/>
</dbReference>
<evidence type="ECO:0000313" key="12">
    <source>
        <dbReference type="EMBL" id="KAK2071825.1"/>
    </source>
</evidence>